<keyword evidence="1" id="KW-0328">Glycosyltransferase</keyword>
<evidence type="ECO:0000313" key="6">
    <source>
        <dbReference type="EMBL" id="RDI41331.1"/>
    </source>
</evidence>
<dbReference type="InterPro" id="IPR004803">
    <property type="entry name" value="TGT"/>
</dbReference>
<dbReference type="EMBL" id="QQAX01000020">
    <property type="protein sequence ID" value="RDI41331.1"/>
    <property type="molecule type" value="Genomic_DNA"/>
</dbReference>
<dbReference type="Proteomes" id="UP000254720">
    <property type="component" value="Unassembled WGS sequence"/>
</dbReference>
<gene>
    <name evidence="6" type="ORF">C8D86_12031</name>
</gene>
<keyword evidence="7" id="KW-1185">Reference proteome</keyword>
<accession>A0A370GC92</accession>
<dbReference type="InterPro" id="IPR036511">
    <property type="entry name" value="TGT-like_sf"/>
</dbReference>
<dbReference type="GO" id="GO:0008479">
    <property type="term" value="F:tRNA-guanosine(34) queuine transglycosylase activity"/>
    <property type="evidence" value="ECO:0007669"/>
    <property type="project" value="InterPro"/>
</dbReference>
<keyword evidence="2" id="KW-0808">Transferase</keyword>
<dbReference type="Gene3D" id="3.20.20.105">
    <property type="entry name" value="Queuine tRNA-ribosyltransferase-like"/>
    <property type="match status" value="1"/>
</dbReference>
<dbReference type="GO" id="GO:0008616">
    <property type="term" value="P:tRNA queuosine(34) biosynthetic process"/>
    <property type="evidence" value="ECO:0007669"/>
    <property type="project" value="UniProtKB-KW"/>
</dbReference>
<protein>
    <submittedName>
        <fullName evidence="6">tRNA-guanine transglycosylase</fullName>
    </submittedName>
</protein>
<evidence type="ECO:0000259" key="5">
    <source>
        <dbReference type="Pfam" id="PF01702"/>
    </source>
</evidence>
<sequence>MWVRACFTSYAGGRLPVVSAKLPAMKNSYHSELVKKHASLPARVMRFETPHGEVFTPSFMPVGTRAMLNYLTPADVEQNGSQIILGGNTYHMLCSPGMEVIEKAGGMHPFMGWHKAMLTDSGGFQVLSLSKKGTVCLIEEEGAVFKHPITGKIIHLNSHTSIQAQKIIGADIIMAFDQCTPETGGREAALAALDRTHRWLVASREEHEKNPYSAYGKKQALFGIIQGGSFRDLREQSTAFVLQQALDGIAIGGEVIGFDMPKTGEIIDWVRPMLPEDKIRYTMGVGLNPQDLIDVVAKGIDIFDCVAPTRNARHGTLYFGQIVEQNGWLRFESEGDNCRILIKKSQYARDENPILPGCACYTCQHFSRSYLHYLFKEGLIAYFHLASIHNVHVMQTVCTRMRELILSSG</sequence>
<dbReference type="GO" id="GO:0005829">
    <property type="term" value="C:cytosol"/>
    <property type="evidence" value="ECO:0007669"/>
    <property type="project" value="TreeGrafter"/>
</dbReference>
<evidence type="ECO:0000256" key="4">
    <source>
        <dbReference type="ARBA" id="ARBA00022785"/>
    </source>
</evidence>
<dbReference type="PANTHER" id="PTHR46499">
    <property type="entry name" value="QUEUINE TRNA-RIBOSYLTRANSFERASE"/>
    <property type="match status" value="1"/>
</dbReference>
<dbReference type="InterPro" id="IPR002616">
    <property type="entry name" value="tRNA_ribo_trans-like"/>
</dbReference>
<evidence type="ECO:0000256" key="3">
    <source>
        <dbReference type="ARBA" id="ARBA00022694"/>
    </source>
</evidence>
<keyword evidence="4" id="KW-0671">Queuosine biosynthesis</keyword>
<organism evidence="6 7">
    <name type="scientific">Aquicella lusitana</name>
    <dbReference type="NCBI Taxonomy" id="254246"/>
    <lineage>
        <taxon>Bacteria</taxon>
        <taxon>Pseudomonadati</taxon>
        <taxon>Pseudomonadota</taxon>
        <taxon>Gammaproteobacteria</taxon>
        <taxon>Legionellales</taxon>
        <taxon>Coxiellaceae</taxon>
        <taxon>Aquicella</taxon>
    </lineage>
</organism>
<dbReference type="Pfam" id="PF01702">
    <property type="entry name" value="TGT"/>
    <property type="match status" value="1"/>
</dbReference>
<proteinExistence type="predicted"/>
<dbReference type="NCBIfam" id="TIGR00449">
    <property type="entry name" value="tgt_general"/>
    <property type="match status" value="1"/>
</dbReference>
<evidence type="ECO:0000256" key="2">
    <source>
        <dbReference type="ARBA" id="ARBA00022679"/>
    </source>
</evidence>
<evidence type="ECO:0000313" key="7">
    <source>
        <dbReference type="Proteomes" id="UP000254720"/>
    </source>
</evidence>
<reference evidence="6 7" key="1">
    <citation type="submission" date="2018-07" db="EMBL/GenBank/DDBJ databases">
        <title>Genomic Encyclopedia of Type Strains, Phase IV (KMG-IV): sequencing the most valuable type-strain genomes for metagenomic binning, comparative biology and taxonomic classification.</title>
        <authorList>
            <person name="Goeker M."/>
        </authorList>
    </citation>
    <scope>NUCLEOTIDE SEQUENCE [LARGE SCALE GENOMIC DNA]</scope>
    <source>
        <strain evidence="6 7">DSM 16500</strain>
    </source>
</reference>
<keyword evidence="3" id="KW-0819">tRNA processing</keyword>
<dbReference type="SUPFAM" id="SSF51713">
    <property type="entry name" value="tRNA-guanine transglycosylase"/>
    <property type="match status" value="1"/>
</dbReference>
<dbReference type="NCBIfam" id="TIGR00430">
    <property type="entry name" value="Q_tRNA_tgt"/>
    <property type="match status" value="1"/>
</dbReference>
<dbReference type="InterPro" id="IPR050076">
    <property type="entry name" value="ArchSynthase1/Queuine_TRR"/>
</dbReference>
<feature type="domain" description="tRNA-guanine(15) transglycosylase-like" evidence="5">
    <location>
        <begin position="42"/>
        <end position="406"/>
    </location>
</feature>
<dbReference type="PANTHER" id="PTHR46499:SF1">
    <property type="entry name" value="QUEUINE TRNA-RIBOSYLTRANSFERASE"/>
    <property type="match status" value="1"/>
</dbReference>
<evidence type="ECO:0000256" key="1">
    <source>
        <dbReference type="ARBA" id="ARBA00022676"/>
    </source>
</evidence>
<comment type="caution">
    <text evidence="6">The sequence shown here is derived from an EMBL/GenBank/DDBJ whole genome shotgun (WGS) entry which is preliminary data.</text>
</comment>
<dbReference type="AlphaFoldDB" id="A0A370GC92"/>
<name>A0A370GC92_9COXI</name>